<dbReference type="AlphaFoldDB" id="A0A8W8JCV3"/>
<keyword evidence="3" id="KW-1185">Reference proteome</keyword>
<keyword evidence="1" id="KW-0812">Transmembrane</keyword>
<reference evidence="2" key="1">
    <citation type="submission" date="2022-08" db="UniProtKB">
        <authorList>
            <consortium name="EnsemblMetazoa"/>
        </authorList>
    </citation>
    <scope>IDENTIFICATION</scope>
    <source>
        <strain evidence="2">05x7-T-G4-1.051#20</strain>
    </source>
</reference>
<evidence type="ECO:0000313" key="3">
    <source>
        <dbReference type="Proteomes" id="UP000005408"/>
    </source>
</evidence>
<feature type="transmembrane region" description="Helical" evidence="1">
    <location>
        <begin position="160"/>
        <end position="180"/>
    </location>
</feature>
<keyword evidence="1" id="KW-1133">Transmembrane helix</keyword>
<evidence type="ECO:0000313" key="2">
    <source>
        <dbReference type="EnsemblMetazoa" id="G18299.1:cds"/>
    </source>
</evidence>
<feature type="transmembrane region" description="Helical" evidence="1">
    <location>
        <begin position="12"/>
        <end position="31"/>
    </location>
</feature>
<dbReference type="EnsemblMetazoa" id="G18299.1">
    <property type="protein sequence ID" value="G18299.1:cds"/>
    <property type="gene ID" value="G18299"/>
</dbReference>
<feature type="transmembrane region" description="Helical" evidence="1">
    <location>
        <begin position="51"/>
        <end position="75"/>
    </location>
</feature>
<evidence type="ECO:0000256" key="1">
    <source>
        <dbReference type="SAM" id="Phobius"/>
    </source>
</evidence>
<sequence length="181" mass="20783">KYVSHMMRREDKTCAVFLVFLSETIDLFLDLDFIFEIDKSSQYVHKSTQQWILGVSIWGIFLYFMTLCSLCFVCCTDDNEENLCSTFLSCLSSMTEDLPQIFLAISVARNTKKLISWVQIAKAVYGVIEPLLRLKKIGNDVDRSRQSFRATFPCYKCLKFLDASSCILLLFSSVVLLIGLF</sequence>
<keyword evidence="1" id="KW-0472">Membrane</keyword>
<organism evidence="2 3">
    <name type="scientific">Magallana gigas</name>
    <name type="common">Pacific oyster</name>
    <name type="synonym">Crassostrea gigas</name>
    <dbReference type="NCBI Taxonomy" id="29159"/>
    <lineage>
        <taxon>Eukaryota</taxon>
        <taxon>Metazoa</taxon>
        <taxon>Spiralia</taxon>
        <taxon>Lophotrochozoa</taxon>
        <taxon>Mollusca</taxon>
        <taxon>Bivalvia</taxon>
        <taxon>Autobranchia</taxon>
        <taxon>Pteriomorphia</taxon>
        <taxon>Ostreida</taxon>
        <taxon>Ostreoidea</taxon>
        <taxon>Ostreidae</taxon>
        <taxon>Magallana</taxon>
    </lineage>
</organism>
<accession>A0A8W8JCV3</accession>
<proteinExistence type="predicted"/>
<dbReference type="Proteomes" id="UP000005408">
    <property type="component" value="Unassembled WGS sequence"/>
</dbReference>
<name>A0A8W8JCV3_MAGGI</name>
<protein>
    <submittedName>
        <fullName evidence="2">Uncharacterized protein</fullName>
    </submittedName>
</protein>